<protein>
    <submittedName>
        <fullName evidence="1">2513_t:CDS:1</fullName>
    </submittedName>
</protein>
<keyword evidence="2" id="KW-1185">Reference proteome</keyword>
<evidence type="ECO:0000313" key="2">
    <source>
        <dbReference type="Proteomes" id="UP001153678"/>
    </source>
</evidence>
<proteinExistence type="predicted"/>
<sequence length="50" mass="5895">MSYEYEDQLGEELVNFLEVNINEEELVNFPEVNINKKELVNVNIHEEEVG</sequence>
<dbReference type="EMBL" id="CAMKVN010004829">
    <property type="protein sequence ID" value="CAI2187826.1"/>
    <property type="molecule type" value="Genomic_DNA"/>
</dbReference>
<accession>A0A9W4T092</accession>
<dbReference type="AlphaFoldDB" id="A0A9W4T092"/>
<reference evidence="1" key="1">
    <citation type="submission" date="2022-08" db="EMBL/GenBank/DDBJ databases">
        <authorList>
            <person name="Kallberg Y."/>
            <person name="Tangrot J."/>
            <person name="Rosling A."/>
        </authorList>
    </citation>
    <scope>NUCLEOTIDE SEQUENCE</scope>
    <source>
        <strain evidence="1">Wild A</strain>
    </source>
</reference>
<dbReference type="Proteomes" id="UP001153678">
    <property type="component" value="Unassembled WGS sequence"/>
</dbReference>
<gene>
    <name evidence="1" type="ORF">FWILDA_LOCUS13276</name>
</gene>
<organism evidence="1 2">
    <name type="scientific">Funneliformis geosporum</name>
    <dbReference type="NCBI Taxonomy" id="1117311"/>
    <lineage>
        <taxon>Eukaryota</taxon>
        <taxon>Fungi</taxon>
        <taxon>Fungi incertae sedis</taxon>
        <taxon>Mucoromycota</taxon>
        <taxon>Glomeromycotina</taxon>
        <taxon>Glomeromycetes</taxon>
        <taxon>Glomerales</taxon>
        <taxon>Glomeraceae</taxon>
        <taxon>Funneliformis</taxon>
    </lineage>
</organism>
<name>A0A9W4T092_9GLOM</name>
<comment type="caution">
    <text evidence="1">The sequence shown here is derived from an EMBL/GenBank/DDBJ whole genome shotgun (WGS) entry which is preliminary data.</text>
</comment>
<evidence type="ECO:0000313" key="1">
    <source>
        <dbReference type="EMBL" id="CAI2187826.1"/>
    </source>
</evidence>